<reference evidence="1" key="1">
    <citation type="submission" date="2010-05" db="EMBL/GenBank/DDBJ databases">
        <title>The draft genome of Desulfonatronospira thiodismutans ASO3-1.</title>
        <authorList>
            <consortium name="US DOE Joint Genome Institute (JGI-PGF)"/>
            <person name="Lucas S."/>
            <person name="Copeland A."/>
            <person name="Lapidus A."/>
            <person name="Cheng J.-F."/>
            <person name="Bruce D."/>
            <person name="Goodwin L."/>
            <person name="Pitluck S."/>
            <person name="Chertkov O."/>
            <person name="Brettin T."/>
            <person name="Detter J.C."/>
            <person name="Han C."/>
            <person name="Land M.L."/>
            <person name="Hauser L."/>
            <person name="Kyrpides N."/>
            <person name="Mikhailova N."/>
            <person name="Muyzer G."/>
            <person name="Woyke T."/>
        </authorList>
    </citation>
    <scope>NUCLEOTIDE SEQUENCE [LARGE SCALE GENOMIC DNA]</scope>
    <source>
        <strain evidence="1">ASO3-1</strain>
    </source>
</reference>
<dbReference type="RefSeq" id="WP_008868647.1">
    <property type="nucleotide sequence ID" value="NZ_ACJN02000001.1"/>
</dbReference>
<dbReference type="EMBL" id="ACJN02000001">
    <property type="protein sequence ID" value="EFI35515.1"/>
    <property type="molecule type" value="Genomic_DNA"/>
</dbReference>
<evidence type="ECO:0000313" key="1">
    <source>
        <dbReference type="EMBL" id="EFI35515.1"/>
    </source>
</evidence>
<comment type="caution">
    <text evidence="1">The sequence shown here is derived from an EMBL/GenBank/DDBJ whole genome shotgun (WGS) entry which is preliminary data.</text>
</comment>
<accession>D6SLF4</accession>
<name>D6SLF4_9BACT</name>
<sequence>MGQYRPAGIAHNYPELLGRVSGNQVETLNKKARKLGLTNLDQRSSGIFRLLV</sequence>
<protein>
    <submittedName>
        <fullName evidence="1">Uncharacterized protein</fullName>
    </submittedName>
</protein>
<organism evidence="1 2">
    <name type="scientific">Desulfonatronospira thiodismutans ASO3-1</name>
    <dbReference type="NCBI Taxonomy" id="555779"/>
    <lineage>
        <taxon>Bacteria</taxon>
        <taxon>Pseudomonadati</taxon>
        <taxon>Thermodesulfobacteriota</taxon>
        <taxon>Desulfovibrionia</taxon>
        <taxon>Desulfovibrionales</taxon>
        <taxon>Desulfonatronovibrionaceae</taxon>
        <taxon>Desulfonatronospira</taxon>
    </lineage>
</organism>
<keyword evidence="2" id="KW-1185">Reference proteome</keyword>
<dbReference type="Proteomes" id="UP000005496">
    <property type="component" value="Unassembled WGS sequence"/>
</dbReference>
<dbReference type="AlphaFoldDB" id="D6SLF4"/>
<proteinExistence type="predicted"/>
<gene>
    <name evidence="1" type="ORF">Dthio_PD2939</name>
</gene>
<evidence type="ECO:0000313" key="2">
    <source>
        <dbReference type="Proteomes" id="UP000005496"/>
    </source>
</evidence>